<gene>
    <name evidence="1" type="ORF">BRAD3257_2644</name>
</gene>
<evidence type="ECO:0000313" key="1">
    <source>
        <dbReference type="EMBL" id="SPP93713.1"/>
    </source>
</evidence>
<evidence type="ECO:0000313" key="2">
    <source>
        <dbReference type="Proteomes" id="UP000246085"/>
    </source>
</evidence>
<organism evidence="1 2">
    <name type="scientific">Bradyrhizobium vignae</name>
    <dbReference type="NCBI Taxonomy" id="1549949"/>
    <lineage>
        <taxon>Bacteria</taxon>
        <taxon>Pseudomonadati</taxon>
        <taxon>Pseudomonadota</taxon>
        <taxon>Alphaproteobacteria</taxon>
        <taxon>Hyphomicrobiales</taxon>
        <taxon>Nitrobacteraceae</taxon>
        <taxon>Bradyrhizobium</taxon>
    </lineage>
</organism>
<proteinExistence type="predicted"/>
<sequence>MKSRPASGGGQSVFWLEIPWLPDKFHWEHWVGGPGRPGSVTMQDGGFVVEPPRRAMIRGVMGLFDPDLAWSGWMVGRRRA</sequence>
<accession>A0A2U3PX24</accession>
<dbReference type="KEGG" id="bvz:BRAD3257_2644"/>
<reference evidence="1 2" key="1">
    <citation type="submission" date="2018-03" db="EMBL/GenBank/DDBJ databases">
        <authorList>
            <person name="Gully D."/>
        </authorList>
    </citation>
    <scope>NUCLEOTIDE SEQUENCE [LARGE SCALE GENOMIC DNA]</scope>
    <source>
        <strain evidence="1">ORS3257</strain>
    </source>
</reference>
<protein>
    <submittedName>
        <fullName evidence="1">Uncharacterized protein</fullName>
    </submittedName>
</protein>
<dbReference type="EMBL" id="LS398110">
    <property type="protein sequence ID" value="SPP93713.1"/>
    <property type="molecule type" value="Genomic_DNA"/>
</dbReference>
<dbReference type="AlphaFoldDB" id="A0A2U3PX24"/>
<dbReference type="Proteomes" id="UP000246085">
    <property type="component" value="Chromosome BRAD3257"/>
</dbReference>
<name>A0A2U3PX24_9BRAD</name>